<dbReference type="Pfam" id="PF02944">
    <property type="entry name" value="BESS"/>
    <property type="match status" value="1"/>
</dbReference>
<dbReference type="PROSITE" id="PS51031">
    <property type="entry name" value="BESS"/>
    <property type="match status" value="1"/>
</dbReference>
<dbReference type="AlphaFoldDB" id="A0AAW1MCY1"/>
<comment type="subcellular location">
    <subcellularLocation>
        <location evidence="1">Nucleus</location>
    </subcellularLocation>
</comment>
<keyword evidence="6" id="KW-1185">Reference proteome</keyword>
<dbReference type="GO" id="GO:0006357">
    <property type="term" value="P:regulation of transcription by RNA polymerase II"/>
    <property type="evidence" value="ECO:0007669"/>
    <property type="project" value="TreeGrafter"/>
</dbReference>
<accession>A0AAW1MCY1</accession>
<dbReference type="InterPro" id="IPR004210">
    <property type="entry name" value="BESS_motif"/>
</dbReference>
<protein>
    <submittedName>
        <fullName evidence="5">BESS motif</fullName>
    </submittedName>
</protein>
<name>A0AAW1MCY1_POPJA</name>
<dbReference type="InterPro" id="IPR039353">
    <property type="entry name" value="TF_Adf1"/>
</dbReference>
<dbReference type="GO" id="GO:0005634">
    <property type="term" value="C:nucleus"/>
    <property type="evidence" value="ECO:0007669"/>
    <property type="project" value="UniProtKB-SubCell"/>
</dbReference>
<evidence type="ECO:0000259" key="4">
    <source>
        <dbReference type="PROSITE" id="PS51031"/>
    </source>
</evidence>
<sequence length="409" mass="46950">MNSIATKISKKSCSERLIVEVEKRPGLYNKKFPEYSDKNIKEKLWKDVCEVIIPNWSQFEGQQKVQEGKDIQNKWKNLRDSFRKELNLQKQTKSGDPNKKRRKYLCFEQMLFLIPVLQDRETTSNYSGLKESTENESSPGEEHVQADIEKQSNNADTSLQTTTKVMSRREKKRKAPTYEESLLQILRETTNEEIDEDKTFLLSLLPSFKKLSPQQKLRTKMESLEVMQRGMFPDSDREQSMAYSQPFYSNAEDHQQMNCQSTHSQLYPQDAFRMRTQLGVCSSRPNSQSTHSQLYPQDAFRMRTQLGGTGMVTVASEPGKPSPFASTVCLAILGDGDGDGGVGAGEESFLSFQRVWITLKEVLKSEQEYATKSVQVDMKEVLKSEQEYATKSVQVDRLVEYNHVPLKVL</sequence>
<keyword evidence="1" id="KW-0539">Nucleus</keyword>
<dbReference type="PANTHER" id="PTHR12243:SF69">
    <property type="entry name" value="SI:CH73-59F11.3"/>
    <property type="match status" value="1"/>
</dbReference>
<dbReference type="GO" id="GO:0003677">
    <property type="term" value="F:DNA binding"/>
    <property type="evidence" value="ECO:0007669"/>
    <property type="project" value="InterPro"/>
</dbReference>
<feature type="compositionally biased region" description="Basic and acidic residues" evidence="2">
    <location>
        <begin position="140"/>
        <end position="150"/>
    </location>
</feature>
<feature type="domain" description="BESS" evidence="4">
    <location>
        <begin position="194"/>
        <end position="233"/>
    </location>
</feature>
<organism evidence="5 6">
    <name type="scientific">Popillia japonica</name>
    <name type="common">Japanese beetle</name>
    <dbReference type="NCBI Taxonomy" id="7064"/>
    <lineage>
        <taxon>Eukaryota</taxon>
        <taxon>Metazoa</taxon>
        <taxon>Ecdysozoa</taxon>
        <taxon>Arthropoda</taxon>
        <taxon>Hexapoda</taxon>
        <taxon>Insecta</taxon>
        <taxon>Pterygota</taxon>
        <taxon>Neoptera</taxon>
        <taxon>Endopterygota</taxon>
        <taxon>Coleoptera</taxon>
        <taxon>Polyphaga</taxon>
        <taxon>Scarabaeiformia</taxon>
        <taxon>Scarabaeidae</taxon>
        <taxon>Rutelinae</taxon>
        <taxon>Popillia</taxon>
    </lineage>
</organism>
<evidence type="ECO:0000313" key="5">
    <source>
        <dbReference type="EMBL" id="KAK9745360.1"/>
    </source>
</evidence>
<proteinExistence type="predicted"/>
<gene>
    <name evidence="5" type="ORF">QE152_g6945</name>
</gene>
<dbReference type="EMBL" id="JASPKY010000049">
    <property type="protein sequence ID" value="KAK9745360.1"/>
    <property type="molecule type" value="Genomic_DNA"/>
</dbReference>
<reference evidence="5 6" key="1">
    <citation type="journal article" date="2024" name="BMC Genomics">
        <title>De novo assembly and annotation of Popillia japonica's genome with initial clues to its potential as an invasive pest.</title>
        <authorList>
            <person name="Cucini C."/>
            <person name="Boschi S."/>
            <person name="Funari R."/>
            <person name="Cardaioli E."/>
            <person name="Iannotti N."/>
            <person name="Marturano G."/>
            <person name="Paoli F."/>
            <person name="Bruttini M."/>
            <person name="Carapelli A."/>
            <person name="Frati F."/>
            <person name="Nardi F."/>
        </authorList>
    </citation>
    <scope>NUCLEOTIDE SEQUENCE [LARGE SCALE GENOMIC DNA]</scope>
    <source>
        <strain evidence="5">DMR45628</strain>
    </source>
</reference>
<dbReference type="PROSITE" id="PS51029">
    <property type="entry name" value="MADF"/>
    <property type="match status" value="1"/>
</dbReference>
<evidence type="ECO:0000256" key="1">
    <source>
        <dbReference type="PROSITE-ProRule" id="PRU00371"/>
    </source>
</evidence>
<dbReference type="GO" id="GO:0005667">
    <property type="term" value="C:transcription regulator complex"/>
    <property type="evidence" value="ECO:0007669"/>
    <property type="project" value="TreeGrafter"/>
</dbReference>
<evidence type="ECO:0000256" key="2">
    <source>
        <dbReference type="SAM" id="MobiDB-lite"/>
    </source>
</evidence>
<feature type="compositionally biased region" description="Polar residues" evidence="2">
    <location>
        <begin position="151"/>
        <end position="165"/>
    </location>
</feature>
<feature type="domain" description="MADF" evidence="3">
    <location>
        <begin position="16"/>
        <end position="118"/>
    </location>
</feature>
<feature type="region of interest" description="Disordered" evidence="2">
    <location>
        <begin position="124"/>
        <end position="173"/>
    </location>
</feature>
<dbReference type="InterPro" id="IPR006578">
    <property type="entry name" value="MADF-dom"/>
</dbReference>
<dbReference type="Pfam" id="PF10545">
    <property type="entry name" value="MADF_DNA_bdg"/>
    <property type="match status" value="1"/>
</dbReference>
<evidence type="ECO:0000313" key="6">
    <source>
        <dbReference type="Proteomes" id="UP001458880"/>
    </source>
</evidence>
<dbReference type="PANTHER" id="PTHR12243">
    <property type="entry name" value="MADF DOMAIN TRANSCRIPTION FACTOR"/>
    <property type="match status" value="1"/>
</dbReference>
<evidence type="ECO:0000259" key="3">
    <source>
        <dbReference type="PROSITE" id="PS51029"/>
    </source>
</evidence>
<dbReference type="SMART" id="SM00595">
    <property type="entry name" value="MADF"/>
    <property type="match status" value="1"/>
</dbReference>
<dbReference type="Proteomes" id="UP001458880">
    <property type="component" value="Unassembled WGS sequence"/>
</dbReference>
<comment type="caution">
    <text evidence="5">The sequence shown here is derived from an EMBL/GenBank/DDBJ whole genome shotgun (WGS) entry which is preliminary data.</text>
</comment>